<gene>
    <name evidence="1" type="ORF">ACFQZU_15955</name>
</gene>
<evidence type="ECO:0000313" key="1">
    <source>
        <dbReference type="EMBL" id="MFD0802804.1"/>
    </source>
</evidence>
<dbReference type="Proteomes" id="UP001596956">
    <property type="component" value="Unassembled WGS sequence"/>
</dbReference>
<comment type="caution">
    <text evidence="1">The sequence shown here is derived from an EMBL/GenBank/DDBJ whole genome shotgun (WGS) entry which is preliminary data.</text>
</comment>
<reference evidence="2" key="1">
    <citation type="journal article" date="2019" name="Int. J. Syst. Evol. Microbiol.">
        <title>The Global Catalogue of Microorganisms (GCM) 10K type strain sequencing project: providing services to taxonomists for standard genome sequencing and annotation.</title>
        <authorList>
            <consortium name="The Broad Institute Genomics Platform"/>
            <consortium name="The Broad Institute Genome Sequencing Center for Infectious Disease"/>
            <person name="Wu L."/>
            <person name="Ma J."/>
        </authorList>
    </citation>
    <scope>NUCLEOTIDE SEQUENCE [LARGE SCALE GENOMIC DNA]</scope>
    <source>
        <strain evidence="2">CCUG 63369</strain>
    </source>
</reference>
<dbReference type="EMBL" id="JBHTHR010000604">
    <property type="protein sequence ID" value="MFD0802804.1"/>
    <property type="molecule type" value="Genomic_DNA"/>
</dbReference>
<evidence type="ECO:0000313" key="2">
    <source>
        <dbReference type="Proteomes" id="UP001596956"/>
    </source>
</evidence>
<protein>
    <submittedName>
        <fullName evidence="1">Uncharacterized protein</fullName>
    </submittedName>
</protein>
<keyword evidence="2" id="KW-1185">Reference proteome</keyword>
<proteinExistence type="predicted"/>
<accession>A0ABW3BJ68</accession>
<sequence>MDATTGSGPLHGLDDIDWSGLAPRGGEIPGLLRDIAGGENAQHGVDEAVAALFDLIRFPGPGYTAAPRAADFLVSIACHPETPPDWRSRPLSLLLELLAPAATALVPQRLDDDLWRDEVSWARDTDIDKVREQYRAWVHEAPDEQRFRRMRARLDAVARDEGAALLQAELDVYDTVLARAGDLLTLLDGRDNRRG</sequence>
<organism evidence="1 2">
    <name type="scientific">Streptomonospora algeriensis</name>
    <dbReference type="NCBI Taxonomy" id="995084"/>
    <lineage>
        <taxon>Bacteria</taxon>
        <taxon>Bacillati</taxon>
        <taxon>Actinomycetota</taxon>
        <taxon>Actinomycetes</taxon>
        <taxon>Streptosporangiales</taxon>
        <taxon>Nocardiopsidaceae</taxon>
        <taxon>Streptomonospora</taxon>
    </lineage>
</organism>
<feature type="non-terminal residue" evidence="1">
    <location>
        <position position="195"/>
    </location>
</feature>
<name>A0ABW3BJ68_9ACTN</name>